<organism evidence="10 11">
    <name type="scientific">Mariniplasma anaerobium</name>
    <dbReference type="NCBI Taxonomy" id="2735436"/>
    <lineage>
        <taxon>Bacteria</taxon>
        <taxon>Bacillati</taxon>
        <taxon>Mycoplasmatota</taxon>
        <taxon>Mollicutes</taxon>
        <taxon>Acholeplasmatales</taxon>
        <taxon>Acholeplasmataceae</taxon>
        <taxon>Mariniplasma</taxon>
    </lineage>
</organism>
<dbReference type="KEGG" id="manr:MPAN_008190"/>
<evidence type="ECO:0000256" key="9">
    <source>
        <dbReference type="ARBA" id="ARBA00038388"/>
    </source>
</evidence>
<dbReference type="RefSeq" id="WP_176239771.1">
    <property type="nucleotide sequence ID" value="NZ_AP024412.1"/>
</dbReference>
<evidence type="ECO:0000256" key="6">
    <source>
        <dbReference type="ARBA" id="ARBA00022840"/>
    </source>
</evidence>
<dbReference type="InterPro" id="IPR017871">
    <property type="entry name" value="ABC_transporter-like_CS"/>
</dbReference>
<dbReference type="Proteomes" id="UP000620133">
    <property type="component" value="Chromosome"/>
</dbReference>
<dbReference type="Pfam" id="PF02687">
    <property type="entry name" value="FtsX"/>
    <property type="match status" value="1"/>
</dbReference>
<evidence type="ECO:0000256" key="1">
    <source>
        <dbReference type="ARBA" id="ARBA00004429"/>
    </source>
</evidence>
<dbReference type="PROSITE" id="PS00211">
    <property type="entry name" value="ABC_TRANSPORTER_1"/>
    <property type="match status" value="1"/>
</dbReference>
<dbReference type="Gene3D" id="3.40.50.300">
    <property type="entry name" value="P-loop containing nucleotide triphosphate hydrolases"/>
    <property type="match status" value="1"/>
</dbReference>
<dbReference type="AlphaFoldDB" id="A0A7U9TLR1"/>
<dbReference type="InterPro" id="IPR027417">
    <property type="entry name" value="P-loop_NTPase"/>
</dbReference>
<comment type="similarity">
    <text evidence="9">Belongs to the ABC transporter superfamily. Macrolide exporter (TC 3.A.1.122) family.</text>
</comment>
<accession>A0A7U9TLR1</accession>
<dbReference type="GO" id="GO:0005886">
    <property type="term" value="C:plasma membrane"/>
    <property type="evidence" value="ECO:0007669"/>
    <property type="project" value="UniProtKB-SubCell"/>
</dbReference>
<evidence type="ECO:0000313" key="10">
    <source>
        <dbReference type="EMBL" id="BCR35926.1"/>
    </source>
</evidence>
<evidence type="ECO:0000256" key="2">
    <source>
        <dbReference type="ARBA" id="ARBA00022448"/>
    </source>
</evidence>
<dbReference type="PANTHER" id="PTHR42798:SF6">
    <property type="entry name" value="CELL DIVISION ATP-BINDING PROTEIN FTSE"/>
    <property type="match status" value="1"/>
</dbReference>
<dbReference type="GO" id="GO:0016887">
    <property type="term" value="F:ATP hydrolysis activity"/>
    <property type="evidence" value="ECO:0007669"/>
    <property type="project" value="InterPro"/>
</dbReference>
<evidence type="ECO:0000256" key="4">
    <source>
        <dbReference type="ARBA" id="ARBA00022692"/>
    </source>
</evidence>
<gene>
    <name evidence="10" type="ORF">MPAN_008190</name>
</gene>
<comment type="subcellular location">
    <subcellularLocation>
        <location evidence="1">Cell inner membrane</location>
        <topology evidence="1">Multi-pass membrane protein</topology>
    </subcellularLocation>
</comment>
<dbReference type="PANTHER" id="PTHR42798">
    <property type="entry name" value="LIPOPROTEIN-RELEASING SYSTEM ATP-BINDING PROTEIN LOLD"/>
    <property type="match status" value="1"/>
</dbReference>
<dbReference type="InterPro" id="IPR003593">
    <property type="entry name" value="AAA+_ATPase"/>
</dbReference>
<protein>
    <submittedName>
        <fullName evidence="10">Uncharacterized protein</fullName>
    </submittedName>
</protein>
<keyword evidence="11" id="KW-1185">Reference proteome</keyword>
<keyword evidence="6" id="KW-0067">ATP-binding</keyword>
<sequence length="811" mass="91090">MIKVNQLNKYFNKRKKNEIHVLNDITVEFPEKGLVVLLGPSGSGKTTLLNVLGGLDKVQNGSIDFDGNMIMGYDVHTWDKIRNEYVGYIFQNYNLLPELSVYDNIAFVLKMMGIKDPEIIDQRVLYILNAVHMYPFRKKKALQLSGGQQQRVAIARALVKNPKVIIADEPTGNLDSKNTLDIMNVIKQISSEKLVVLVTHERHIAEFYGDRIIEVKDGQIISDVVNTSSDDHNIAKDDTIYLKDYNHIADDSQHGVNLSLYCDEEDDLKDVDIKLIVKNKTLYLDVKSPYKKMKFVDQHAGVVIKDEHYVKKTKEELIETTFDTDMLDNKNVDRQSKLMVSIKQSLWLAFQKVLKTSRKGKLMLFSFLVAGMVIAVTVSMLASVAILQPEQYMSMPEGYVLVSRVSTSTPFDEAELLALKDADDDSFYINTLGQAQLQFVQPNGSLSSVSFSGQIELTDHVTKRDLEYGDLPINDNEILVSQLIADTMIDGSLFMGGPQGQEIGIWSYDHLTKEEVSINGENIKIVGIVKSDLNLVYMSESLANLYFSTKNNFGALPYTYFDQDLVAGSQPEKGQILISETYYQLIFGNNDYTAGFPKAMVGLDIDEIAGVFADQSDYNIVVRNDDFNTLRLQSTDTFGFYVYSDNSAQLALDIEDDLGYKSYDVYQEALTNAKEMRADVIVPTLTTSAILIGFAMVGFYFVIRSSLISRIYEVSVYRALGVKKNDIFVSFIVEIFVLTSISTLIGYIIASVSLSKLSNGLIGEFNFFLVNPLTFLLGLLIAYVINMLAGILPVYLLLRKTPAQILSQYDI</sequence>
<dbReference type="InterPro" id="IPR017911">
    <property type="entry name" value="MacB-like_ATP-bd"/>
</dbReference>
<evidence type="ECO:0000256" key="5">
    <source>
        <dbReference type="ARBA" id="ARBA00022741"/>
    </source>
</evidence>
<dbReference type="EMBL" id="AP024412">
    <property type="protein sequence ID" value="BCR35926.1"/>
    <property type="molecule type" value="Genomic_DNA"/>
</dbReference>
<dbReference type="InterPro" id="IPR003838">
    <property type="entry name" value="ABC3_permease_C"/>
</dbReference>
<reference evidence="10" key="1">
    <citation type="submission" date="2021-01" db="EMBL/GenBank/DDBJ databases">
        <title>Draft genome sequence of Acholeplasmataceae bacterium strain Mahy22.</title>
        <authorList>
            <person name="Watanabe M."/>
            <person name="Kojima H."/>
            <person name="Fukui M."/>
        </authorList>
    </citation>
    <scope>NUCLEOTIDE SEQUENCE</scope>
    <source>
        <strain evidence="10">Mahy22</strain>
    </source>
</reference>
<keyword evidence="4" id="KW-0812">Transmembrane</keyword>
<proteinExistence type="inferred from homology"/>
<keyword evidence="7" id="KW-1133">Transmembrane helix</keyword>
<evidence type="ECO:0000256" key="7">
    <source>
        <dbReference type="ARBA" id="ARBA00022989"/>
    </source>
</evidence>
<evidence type="ECO:0000256" key="8">
    <source>
        <dbReference type="ARBA" id="ARBA00023136"/>
    </source>
</evidence>
<evidence type="ECO:0000256" key="3">
    <source>
        <dbReference type="ARBA" id="ARBA00022475"/>
    </source>
</evidence>
<keyword evidence="3" id="KW-1003">Cell membrane</keyword>
<dbReference type="SMART" id="SM00382">
    <property type="entry name" value="AAA"/>
    <property type="match status" value="1"/>
</dbReference>
<dbReference type="Pfam" id="PF00005">
    <property type="entry name" value="ABC_tran"/>
    <property type="match status" value="1"/>
</dbReference>
<evidence type="ECO:0000313" key="11">
    <source>
        <dbReference type="Proteomes" id="UP000620133"/>
    </source>
</evidence>
<keyword evidence="2" id="KW-0813">Transport</keyword>
<dbReference type="SUPFAM" id="SSF52540">
    <property type="entry name" value="P-loop containing nucleoside triphosphate hydrolases"/>
    <property type="match status" value="1"/>
</dbReference>
<dbReference type="PROSITE" id="PS50893">
    <property type="entry name" value="ABC_TRANSPORTER_2"/>
    <property type="match status" value="1"/>
</dbReference>
<dbReference type="InterPro" id="IPR003439">
    <property type="entry name" value="ABC_transporter-like_ATP-bd"/>
</dbReference>
<dbReference type="CDD" id="cd03255">
    <property type="entry name" value="ABC_MJ0796_LolCDE_FtsE"/>
    <property type="match status" value="1"/>
</dbReference>
<keyword evidence="5" id="KW-0547">Nucleotide-binding</keyword>
<keyword evidence="8" id="KW-0472">Membrane</keyword>
<name>A0A7U9TLR1_9MOLU</name>
<dbReference type="GO" id="GO:0005524">
    <property type="term" value="F:ATP binding"/>
    <property type="evidence" value="ECO:0007669"/>
    <property type="project" value="UniProtKB-KW"/>
</dbReference>